<comment type="caution">
    <text evidence="1">The sequence shown here is derived from an EMBL/GenBank/DDBJ whole genome shotgun (WGS) entry which is preliminary data.</text>
</comment>
<accession>A0ABS2P5N4</accession>
<gene>
    <name evidence="1" type="ORF">JOC95_003618</name>
</gene>
<protein>
    <submittedName>
        <fullName evidence="1">Uncharacterized protein</fullName>
    </submittedName>
</protein>
<name>A0ABS2P5N4_9BACI</name>
<reference evidence="1 2" key="1">
    <citation type="submission" date="2021-01" db="EMBL/GenBank/DDBJ databases">
        <title>Genomic Encyclopedia of Type Strains, Phase IV (KMG-IV): sequencing the most valuable type-strain genomes for metagenomic binning, comparative biology and taxonomic classification.</title>
        <authorList>
            <person name="Goeker M."/>
        </authorList>
    </citation>
    <scope>NUCLEOTIDE SEQUENCE [LARGE SCALE GENOMIC DNA]</scope>
    <source>
        <strain evidence="1 2">DSM 25879</strain>
    </source>
</reference>
<evidence type="ECO:0000313" key="2">
    <source>
        <dbReference type="Proteomes" id="UP000737402"/>
    </source>
</evidence>
<dbReference type="Proteomes" id="UP000737402">
    <property type="component" value="Unassembled WGS sequence"/>
</dbReference>
<proteinExistence type="predicted"/>
<sequence>MNQIKESYTHKFQLSSILINTFEFYVEYDRILVIEFIEIEVVVRK</sequence>
<keyword evidence="2" id="KW-1185">Reference proteome</keyword>
<organism evidence="1 2">
    <name type="scientific">Sutcliffiella tianshenii</name>
    <dbReference type="NCBI Taxonomy" id="1463404"/>
    <lineage>
        <taxon>Bacteria</taxon>
        <taxon>Bacillati</taxon>
        <taxon>Bacillota</taxon>
        <taxon>Bacilli</taxon>
        <taxon>Bacillales</taxon>
        <taxon>Bacillaceae</taxon>
        <taxon>Sutcliffiella</taxon>
    </lineage>
</organism>
<dbReference type="EMBL" id="JAFBED010000010">
    <property type="protein sequence ID" value="MBM7621710.1"/>
    <property type="molecule type" value="Genomic_DNA"/>
</dbReference>
<evidence type="ECO:0000313" key="1">
    <source>
        <dbReference type="EMBL" id="MBM7621710.1"/>
    </source>
</evidence>